<evidence type="ECO:0000313" key="1">
    <source>
        <dbReference type="EMBL" id="ASF89432.1"/>
    </source>
</evidence>
<dbReference type="AlphaFoldDB" id="A0A3G1IEG4"/>
<organism evidence="1">
    <name type="scientific">Klebsiella pneumoniae</name>
    <dbReference type="NCBI Taxonomy" id="573"/>
    <lineage>
        <taxon>Bacteria</taxon>
        <taxon>Pseudomonadati</taxon>
        <taxon>Pseudomonadota</taxon>
        <taxon>Gammaproteobacteria</taxon>
        <taxon>Enterobacterales</taxon>
        <taxon>Enterobacteriaceae</taxon>
        <taxon>Klebsiella/Raoultella group</taxon>
        <taxon>Klebsiella</taxon>
        <taxon>Klebsiella pneumoniae complex</taxon>
    </lineage>
</organism>
<reference evidence="1" key="1">
    <citation type="submission" date="2016-11" db="EMBL/GenBank/DDBJ databases">
        <authorList>
            <person name="Yao B."/>
            <person name="Geng J."/>
        </authorList>
    </citation>
    <scope>NUCLEOTIDE SEQUENCE</scope>
    <source>
        <strain evidence="1">PUTH</strain>
        <plasmid evidence="1">pPUTH1</plasmid>
    </source>
</reference>
<name>A0A3G1IEG4_KLEPN</name>
<keyword evidence="1" id="KW-0614">Plasmid</keyword>
<sequence>MCCTDMPAGALFAQVEAFQTVNPVCFLVVNRPAFPPQLNMNTRATVAPLFPGYAGLSPDHPAGSASGKRFCSASAVRIPAGH</sequence>
<geneLocation type="plasmid" evidence="1">
    <name>pPUTH1</name>
</geneLocation>
<gene>
    <name evidence="1" type="ORF">pPUTH1_0313</name>
</gene>
<protein>
    <submittedName>
        <fullName evidence="1">Uncharacterized protein</fullName>
    </submittedName>
</protein>
<accession>A0A3G1IEG4</accession>
<proteinExistence type="predicted"/>
<dbReference type="EMBL" id="KY070306">
    <property type="protein sequence ID" value="ASF89432.1"/>
    <property type="molecule type" value="Genomic_DNA"/>
</dbReference>